<evidence type="ECO:0000313" key="5">
    <source>
        <dbReference type="EMBL" id="SER51458.1"/>
    </source>
</evidence>
<comment type="caution">
    <text evidence="5">The sequence shown here is derived from an EMBL/GenBank/DDBJ whole genome shotgun (WGS) entry which is preliminary data.</text>
</comment>
<proteinExistence type="inferred from homology"/>
<reference evidence="6" key="1">
    <citation type="submission" date="2016-10" db="EMBL/GenBank/DDBJ databases">
        <authorList>
            <person name="de Groot N.N."/>
        </authorList>
    </citation>
    <scope>NUCLEOTIDE SEQUENCE [LARGE SCALE GENOMIC DNA]</scope>
    <source>
        <strain evidence="6">10nlg</strain>
    </source>
</reference>
<feature type="transmembrane region" description="Helical" evidence="2">
    <location>
        <begin position="12"/>
        <end position="35"/>
    </location>
</feature>
<dbReference type="InterPro" id="IPR001478">
    <property type="entry name" value="PDZ"/>
</dbReference>
<feature type="active site" evidence="1">
    <location>
        <position position="250"/>
    </location>
</feature>
<dbReference type="Pfam" id="PF13180">
    <property type="entry name" value="PDZ_2"/>
    <property type="match status" value="1"/>
</dbReference>
<dbReference type="SUPFAM" id="SSF54211">
    <property type="entry name" value="Ribosomal protein S5 domain 2-like"/>
    <property type="match status" value="1"/>
</dbReference>
<name>A0A1H9PTK0_9BACI</name>
<dbReference type="PANTHER" id="PTHR10046">
    <property type="entry name" value="ATP DEPENDENT LON PROTEASE FAMILY MEMBER"/>
    <property type="match status" value="1"/>
</dbReference>
<evidence type="ECO:0000259" key="3">
    <source>
        <dbReference type="PROSITE" id="PS50106"/>
    </source>
</evidence>
<dbReference type="EMBL" id="FOGV01000002">
    <property type="protein sequence ID" value="SER51458.1"/>
    <property type="molecule type" value="Genomic_DNA"/>
</dbReference>
<dbReference type="OrthoDB" id="2356897at2"/>
<keyword evidence="2" id="KW-0472">Membrane</keyword>
<sequence length="352" mass="39240">MDKYERPARNRSWLKWFLLFAVLIAVNFIQLPYYFTVPGDAKTLNEVIEVEDGSEYEGSFMLTTIRMGQANTVNYIWSFFSDERELLHENEVRPEGESDEDYHHRQMMMMDGSQETAIVVAFNYTDIDAEFENHGVLVTQIIEGMDAEEKLESGDRIIEIENEEIINVENMMSILADYEIGDEIALTLERGEDRDNSEEVSLDITIEEFPEEMAAGSGEGGLGIMYPVTDRELVTDRDIHIDSEDIGGPSAGLMFSLEIYNQLTEDDVTKGRHIAGTGSISEYGEVGQIGGTHQKVYAADNAGADAFFAPSGNGEAGSNYSIAVETAEKIGTDMDIVAIDTFEDALDYLDSL</sequence>
<dbReference type="InterPro" id="IPR036034">
    <property type="entry name" value="PDZ_sf"/>
</dbReference>
<dbReference type="InterPro" id="IPR008269">
    <property type="entry name" value="Lon_proteolytic"/>
</dbReference>
<keyword evidence="1" id="KW-0378">Hydrolase</keyword>
<gene>
    <name evidence="5" type="ORF">SAMN05444126_10225</name>
</gene>
<dbReference type="Proteomes" id="UP000199318">
    <property type="component" value="Unassembled WGS sequence"/>
</dbReference>
<dbReference type="InterPro" id="IPR027065">
    <property type="entry name" value="Lon_Prtase"/>
</dbReference>
<dbReference type="Gene3D" id="3.30.230.10">
    <property type="match status" value="1"/>
</dbReference>
<keyword evidence="1" id="KW-0720">Serine protease</keyword>
<accession>A0A1H9PTK0</accession>
<evidence type="ECO:0000256" key="1">
    <source>
        <dbReference type="PROSITE-ProRule" id="PRU01122"/>
    </source>
</evidence>
<keyword evidence="6" id="KW-1185">Reference proteome</keyword>
<keyword evidence="2" id="KW-1133">Transmembrane helix</keyword>
<organism evidence="5 6">
    <name type="scientific">Salisediminibacterium halotolerans</name>
    <dbReference type="NCBI Taxonomy" id="517425"/>
    <lineage>
        <taxon>Bacteria</taxon>
        <taxon>Bacillati</taxon>
        <taxon>Bacillota</taxon>
        <taxon>Bacilli</taxon>
        <taxon>Bacillales</taxon>
        <taxon>Bacillaceae</taxon>
        <taxon>Salisediminibacterium</taxon>
    </lineage>
</organism>
<dbReference type="GO" id="GO:0006508">
    <property type="term" value="P:proteolysis"/>
    <property type="evidence" value="ECO:0007669"/>
    <property type="project" value="UniProtKB-KW"/>
</dbReference>
<dbReference type="InterPro" id="IPR020568">
    <property type="entry name" value="Ribosomal_Su5_D2-typ_SF"/>
</dbReference>
<dbReference type="GO" id="GO:0005524">
    <property type="term" value="F:ATP binding"/>
    <property type="evidence" value="ECO:0007669"/>
    <property type="project" value="InterPro"/>
</dbReference>
<dbReference type="GO" id="GO:0004176">
    <property type="term" value="F:ATP-dependent peptidase activity"/>
    <property type="evidence" value="ECO:0007669"/>
    <property type="project" value="UniProtKB-UniRule"/>
</dbReference>
<dbReference type="InterPro" id="IPR014721">
    <property type="entry name" value="Ribsml_uS5_D2-typ_fold_subgr"/>
</dbReference>
<dbReference type="AlphaFoldDB" id="A0A1H9PTK0"/>
<comment type="catalytic activity">
    <reaction evidence="1">
        <text>Hydrolysis of proteins in presence of ATP.</text>
        <dbReference type="EC" id="3.4.21.53"/>
    </reaction>
</comment>
<dbReference type="Gene3D" id="2.30.42.10">
    <property type="match status" value="1"/>
</dbReference>
<dbReference type="Pfam" id="PF05362">
    <property type="entry name" value="Lon_C"/>
    <property type="match status" value="1"/>
</dbReference>
<dbReference type="PROSITE" id="PS51786">
    <property type="entry name" value="LON_PROTEOLYTIC"/>
    <property type="match status" value="1"/>
</dbReference>
<evidence type="ECO:0000256" key="2">
    <source>
        <dbReference type="SAM" id="Phobius"/>
    </source>
</evidence>
<dbReference type="NCBIfam" id="NF041438">
    <property type="entry name" value="SepM_fam_S16"/>
    <property type="match status" value="1"/>
</dbReference>
<evidence type="ECO:0000313" key="6">
    <source>
        <dbReference type="Proteomes" id="UP000199318"/>
    </source>
</evidence>
<dbReference type="STRING" id="1464123.SAMN05444126_10225"/>
<feature type="active site" evidence="1">
    <location>
        <position position="295"/>
    </location>
</feature>
<comment type="similarity">
    <text evidence="1">Belongs to the peptidase S16 family.</text>
</comment>
<keyword evidence="1" id="KW-0645">Protease</keyword>
<dbReference type="GO" id="GO:0030163">
    <property type="term" value="P:protein catabolic process"/>
    <property type="evidence" value="ECO:0007669"/>
    <property type="project" value="InterPro"/>
</dbReference>
<dbReference type="RefSeq" id="WP_093071704.1">
    <property type="nucleotide sequence ID" value="NZ_FOGV01000002.1"/>
</dbReference>
<dbReference type="SUPFAM" id="SSF50156">
    <property type="entry name" value="PDZ domain-like"/>
    <property type="match status" value="1"/>
</dbReference>
<dbReference type="GO" id="GO:0004252">
    <property type="term" value="F:serine-type endopeptidase activity"/>
    <property type="evidence" value="ECO:0007669"/>
    <property type="project" value="UniProtKB-UniRule"/>
</dbReference>
<feature type="domain" description="Lon proteolytic" evidence="4">
    <location>
        <begin position="163"/>
        <end position="352"/>
    </location>
</feature>
<feature type="domain" description="PDZ" evidence="3">
    <location>
        <begin position="106"/>
        <end position="192"/>
    </location>
</feature>
<dbReference type="EC" id="3.4.21.53" evidence="1"/>
<dbReference type="PROSITE" id="PS50106">
    <property type="entry name" value="PDZ"/>
    <property type="match status" value="1"/>
</dbReference>
<keyword evidence="2" id="KW-0812">Transmembrane</keyword>
<evidence type="ECO:0000259" key="4">
    <source>
        <dbReference type="PROSITE" id="PS51786"/>
    </source>
</evidence>
<protein>
    <recommendedName>
        <fullName evidence="1">endopeptidase La</fullName>
        <ecNumber evidence="1">3.4.21.53</ecNumber>
    </recommendedName>
</protein>